<dbReference type="KEGG" id="nani:NCTC12227_00009"/>
<feature type="signal peptide" evidence="1">
    <location>
        <begin position="1"/>
        <end position="21"/>
    </location>
</feature>
<evidence type="ECO:0000256" key="1">
    <source>
        <dbReference type="SAM" id="SignalP"/>
    </source>
</evidence>
<name>A0A3S5A1A3_9NEIS</name>
<gene>
    <name evidence="3" type="ORF">NCTC12227_00009</name>
</gene>
<dbReference type="GO" id="GO:0004867">
    <property type="term" value="F:serine-type endopeptidase inhibitor activity"/>
    <property type="evidence" value="ECO:0007669"/>
    <property type="project" value="InterPro"/>
</dbReference>
<dbReference type="AlphaFoldDB" id="A0A3S5A1A3"/>
<organism evidence="3 4">
    <name type="scientific">Neisseria animaloris</name>
    <dbReference type="NCBI Taxonomy" id="326522"/>
    <lineage>
        <taxon>Bacteria</taxon>
        <taxon>Pseudomonadati</taxon>
        <taxon>Pseudomonadota</taxon>
        <taxon>Betaproteobacteria</taxon>
        <taxon>Neisseriales</taxon>
        <taxon>Neisseriaceae</taxon>
        <taxon>Neisseria</taxon>
    </lineage>
</organism>
<dbReference type="PROSITE" id="PS51465">
    <property type="entry name" value="KAZAL_2"/>
    <property type="match status" value="1"/>
</dbReference>
<proteinExistence type="predicted"/>
<feature type="chain" id="PRO_5018598216" description="Kazal-like domain-containing protein" evidence="1">
    <location>
        <begin position="22"/>
        <end position="102"/>
    </location>
</feature>
<evidence type="ECO:0000313" key="3">
    <source>
        <dbReference type="EMBL" id="VEJ20308.1"/>
    </source>
</evidence>
<dbReference type="SUPFAM" id="SSF55399">
    <property type="entry name" value="Subtilisin inhibitor"/>
    <property type="match status" value="1"/>
</dbReference>
<dbReference type="InterPro" id="IPR036819">
    <property type="entry name" value="Subtilisin_inhibitor-like_sf"/>
</dbReference>
<reference evidence="3 4" key="1">
    <citation type="submission" date="2018-12" db="EMBL/GenBank/DDBJ databases">
        <authorList>
            <consortium name="Pathogen Informatics"/>
        </authorList>
    </citation>
    <scope>NUCLEOTIDE SEQUENCE [LARGE SCALE GENOMIC DNA]</scope>
    <source>
        <strain evidence="3 4">NCTC12227</strain>
    </source>
</reference>
<dbReference type="Pfam" id="PF00050">
    <property type="entry name" value="Kazal_1"/>
    <property type="match status" value="1"/>
</dbReference>
<dbReference type="Proteomes" id="UP000268229">
    <property type="component" value="Chromosome"/>
</dbReference>
<protein>
    <recommendedName>
        <fullName evidence="2">Kazal-like domain-containing protein</fullName>
    </recommendedName>
</protein>
<keyword evidence="4" id="KW-1185">Reference proteome</keyword>
<accession>A0A3S5A1A3</accession>
<dbReference type="InterPro" id="IPR002350">
    <property type="entry name" value="Kazal_dom"/>
</dbReference>
<keyword evidence="1" id="KW-0732">Signal</keyword>
<sequence>MKAAFSALLCILCLAAAGSVAAESRPRSPLLKQPKSELDFPLQDNRCKQRICTMQYEPVCATIEVGGRTYRQTFSNSCMVCSSRGIITKIRKGACGNHHTVM</sequence>
<dbReference type="OrthoDB" id="8613970at2"/>
<dbReference type="RefSeq" id="WP_107878478.1">
    <property type="nucleotide sequence ID" value="NZ_JBGNXI010000002.1"/>
</dbReference>
<dbReference type="Gene3D" id="3.30.60.30">
    <property type="match status" value="1"/>
</dbReference>
<evidence type="ECO:0000313" key="4">
    <source>
        <dbReference type="Proteomes" id="UP000268229"/>
    </source>
</evidence>
<feature type="domain" description="Kazal-like" evidence="2">
    <location>
        <begin position="41"/>
        <end position="97"/>
    </location>
</feature>
<evidence type="ECO:0000259" key="2">
    <source>
        <dbReference type="PROSITE" id="PS51465"/>
    </source>
</evidence>
<dbReference type="EMBL" id="LR134516">
    <property type="protein sequence ID" value="VEJ20308.1"/>
    <property type="molecule type" value="Genomic_DNA"/>
</dbReference>